<feature type="compositionally biased region" description="Pro residues" evidence="3">
    <location>
        <begin position="636"/>
        <end position="650"/>
    </location>
</feature>
<keyword evidence="4" id="KW-0472">Membrane</keyword>
<feature type="transmembrane region" description="Helical" evidence="4">
    <location>
        <begin position="2028"/>
        <end position="2053"/>
    </location>
</feature>
<accession>A0AAE0GYS0</accession>
<feature type="transmembrane region" description="Helical" evidence="4">
    <location>
        <begin position="1683"/>
        <end position="1704"/>
    </location>
</feature>
<keyword evidence="2" id="KW-0175">Coiled coil</keyword>
<feature type="compositionally biased region" description="Polar residues" evidence="3">
    <location>
        <begin position="2063"/>
        <end position="2089"/>
    </location>
</feature>
<feature type="compositionally biased region" description="Acidic residues" evidence="3">
    <location>
        <begin position="305"/>
        <end position="316"/>
    </location>
</feature>
<evidence type="ECO:0000256" key="4">
    <source>
        <dbReference type="SAM" id="Phobius"/>
    </source>
</evidence>
<evidence type="ECO:0000256" key="3">
    <source>
        <dbReference type="SAM" id="MobiDB-lite"/>
    </source>
</evidence>
<proteinExistence type="predicted"/>
<comment type="caution">
    <text evidence="5">The sequence shown here is derived from an EMBL/GenBank/DDBJ whole genome shotgun (WGS) entry which is preliminary data.</text>
</comment>
<organism evidence="5 6">
    <name type="scientific">Cymbomonas tetramitiformis</name>
    <dbReference type="NCBI Taxonomy" id="36881"/>
    <lineage>
        <taxon>Eukaryota</taxon>
        <taxon>Viridiplantae</taxon>
        <taxon>Chlorophyta</taxon>
        <taxon>Pyramimonadophyceae</taxon>
        <taxon>Pyramimonadales</taxon>
        <taxon>Pyramimonadaceae</taxon>
        <taxon>Cymbomonas</taxon>
    </lineage>
</organism>
<gene>
    <name evidence="5" type="ORF">CYMTET_5774</name>
</gene>
<feature type="compositionally biased region" description="Low complexity" evidence="3">
    <location>
        <begin position="236"/>
        <end position="249"/>
    </location>
</feature>
<evidence type="ECO:0000256" key="2">
    <source>
        <dbReference type="SAM" id="Coils"/>
    </source>
</evidence>
<feature type="coiled-coil region" evidence="2">
    <location>
        <begin position="988"/>
        <end position="1015"/>
    </location>
</feature>
<keyword evidence="4" id="KW-1133">Transmembrane helix</keyword>
<feature type="compositionally biased region" description="Basic and acidic residues" evidence="3">
    <location>
        <begin position="1141"/>
        <end position="1154"/>
    </location>
</feature>
<reference evidence="5 6" key="1">
    <citation type="journal article" date="2015" name="Genome Biol. Evol.">
        <title>Comparative Genomics of a Bacterivorous Green Alga Reveals Evolutionary Causalities and Consequences of Phago-Mixotrophic Mode of Nutrition.</title>
        <authorList>
            <person name="Burns J.A."/>
            <person name="Paasch A."/>
            <person name="Narechania A."/>
            <person name="Kim E."/>
        </authorList>
    </citation>
    <scope>NUCLEOTIDE SEQUENCE [LARGE SCALE GENOMIC DNA]</scope>
    <source>
        <strain evidence="5 6">PLY_AMNH</strain>
    </source>
</reference>
<keyword evidence="6" id="KW-1185">Reference proteome</keyword>
<name>A0AAE0GYS0_9CHLO</name>
<keyword evidence="1" id="KW-0945">Host-virus interaction</keyword>
<feature type="region of interest" description="Disordered" evidence="3">
    <location>
        <begin position="1137"/>
        <end position="1157"/>
    </location>
</feature>
<dbReference type="EMBL" id="LGRX02001200">
    <property type="protein sequence ID" value="KAK3286678.1"/>
    <property type="molecule type" value="Genomic_DNA"/>
</dbReference>
<evidence type="ECO:0000256" key="1">
    <source>
        <dbReference type="ARBA" id="ARBA00022581"/>
    </source>
</evidence>
<dbReference type="Proteomes" id="UP001190700">
    <property type="component" value="Unassembled WGS sequence"/>
</dbReference>
<feature type="region of interest" description="Disordered" evidence="3">
    <location>
        <begin position="1829"/>
        <end position="1854"/>
    </location>
</feature>
<feature type="region of interest" description="Disordered" evidence="3">
    <location>
        <begin position="616"/>
        <end position="656"/>
    </location>
</feature>
<feature type="region of interest" description="Disordered" evidence="3">
    <location>
        <begin position="1341"/>
        <end position="1364"/>
    </location>
</feature>
<feature type="region of interest" description="Disordered" evidence="3">
    <location>
        <begin position="1781"/>
        <end position="1811"/>
    </location>
</feature>
<dbReference type="PANTHER" id="PTHR13037">
    <property type="entry name" value="FORMIN"/>
    <property type="match status" value="1"/>
</dbReference>
<feature type="region of interest" description="Disordered" evidence="3">
    <location>
        <begin position="1307"/>
        <end position="1326"/>
    </location>
</feature>
<sequence length="2172" mass="239398">MVLKLVKAAPHFSDPDRGTADKDALLTQLEQYADSVRVLAQEAIVVEAMNTPSCTPSVSEYQYSTARLLWDLKEHTLGSQQKKYLERAGDGHGVSQGWIHRYTDLETFFSDLAICSLKQRFLENVHDRTKSLKQDSHESASEFFSRLEARMASVNFLAGRVPNCVAMNNQDMMSTYRSGLKNITKVTCRLRGINLDIAKPGEWEFKARAEGITGTHDALLKIREIAEEVEADLEAEAASSRPTPPSSRAVHFAPNTVLDPVRLNYGTPLVRREMALDSELLPSVQSLLRSPHTRSQASSSTSSDSDNDTDTSDDDTHDNMTSEHRMPILNYGTFDHGDFGPWLQAVNNYLLNLIMAKSLKSSADVDEATILVMKSHLYRLALPNMARHPDGECHEVFVFLFETLHGDPPLPLVDDILRDQSVHHPDTGYVNHPLTAKRAAPFQVVSAVTAAPLTPVIDFDAAWRVIIHRMRIRFAGPSSSQAYTLMAELKLGKEEDPNALHSRLQILAARVNRAYEVNEPLITTFNAATFLLQALPDTLRSVVQERLNRSGVGHEEFTTDQMANIATTVYDELLRFKGHAMKNQVMMENLRGFIDSQVGATKQAFLAEMSALPASAVTGAPPTTSVPTPPARRRPPPQTPAFPAILPPPSSSSRRFTPTTTLRLNAKGQALIRQPRSTVPSHAAGVISPGDACKYCKAPISQFHSGLDNTISTENCHLTGRSKFANEKWAHNQLAMPRKVQHLHPMLLANINRVSNRQAPLSYDEFEQMYCEPAEPTQPQAYPTGAQPSGSYHAVAPPNTAPETIVHFHSYAITNEDYPTYEDLASADASDLASPPQPPAADTYSADSVQQPAHDPPATEPRTLDPVIPEWPRPGYFDASGHLPHLAHASLRNIPPEDLAETLLEQPCTMFYYQYWIDDVAQGAPPAVSLVAYDQRNTGVTIARKQITDWPTPITDSNDTLHAKHNCARDSRRTMLEGTPAPDHPNRLHTLSKAIEKLDDRVDHLQALYHKIQDQEPTLLAYCTEEPPHAMFVGVRLLPQDDVAALKYPRRSDDDIGLRDITMMSLLTPVAPWVEQLMLRLQQDLQQPFGSHRPLAPFPPGTIPAPNPRWPGYNNPGYARTDYTSIEGAPTFVITSSLDSDTNRSKSVDDSVHDSDDDVEMEVEQPARSVPWYLQHLPLSTPPAVNNYEEADAFDFRSSKWPAPAGIIFNQGDYNKYLHAQEDVLQVKREYNEIDHLIHTTEPPTDGSHRITYNGMPLRCTGREVRRVEPDADGYSRCCIVHRRMEAQVIIQVADKIWKGISTTSVNTDAYTSNDEDDNAGAASNNEVANTTVSCMARTRMGNQPMPASFTRTGSPGGHSGELTAPVAMRSRPPAQDAAPTQAAHVVPHQEHDATQMLMEASYTEEALESCLSASASISDTQRVPKEEVVRLTTKGAASKSTEHARFFERTAICYTIFNNDAKRGMLFFNQRTGVFQQHRCIIVDTGSMVLVMNRRHVQSLGLHTRPGSTIVDTSLGSAGTQTHQSWNSGELMIVASPGTSHEIVVVDVPGISPDADVKFDVLLSVQVMHAMSAGILPAVPGRGAALVYHPHNGSGDFTSKAYLPLRTLKPSNEVDDSYFSAHTCADNEVSNTIIHDVQQPRRPNTKLLYVMALLCVLLASFFTSASGALLDHQQDSKTGTYHATPMTMAMMCLCSIAALCSLFTAHSWTRRINPDHAAATANDATPSSWNAWASYSGQDAWRQIINPRYASVETNSTPPSAGTVRHSVAANEDTHAVPRQHDLPMFGEPLDNTPNNSQPQQEPTPFDPATVPQAVHDVFQTLANRTYIDDPPTLLPPPTHTRSTPPSSSPNRGHCRFCNVEVGSTHHRFRSHQCAVSGTKIDMVANCYRPAAHLPQTVQRQVTTLMLINTIKVAQGFMPMTWDLFISQRQRMVHTPRFRIDHAAPSHVPTATRARTYNDTHANTGIPVAQSAGHHHQSRRHGRSPPWSLALLCLACIACPSAAQVTNHDTNSPVETFIVSPLMETDVTFHTALATAVAMAATLTAILIAVIFTCRSSRSTTPTLARSDSATSLAHQQQQYTGNGTEMHPSQDTRRLYLQMDGVYTVCSVEQAPRNSSTWARARFPGAANLTWVDKHRLAPYHHGMAGRSAASFIPDGATLLSRPTPPTYSP</sequence>
<feature type="region of interest" description="Disordered" evidence="3">
    <location>
        <begin position="287"/>
        <end position="322"/>
    </location>
</feature>
<feature type="compositionally biased region" description="Low complexity" evidence="3">
    <location>
        <begin position="616"/>
        <end position="626"/>
    </location>
</feature>
<dbReference type="PANTHER" id="PTHR13037:SF24">
    <property type="entry name" value="POLYCOMB PROTEIN PCL-RELATED"/>
    <property type="match status" value="1"/>
</dbReference>
<keyword evidence="4" id="KW-0812">Transmembrane</keyword>
<evidence type="ECO:0000313" key="5">
    <source>
        <dbReference type="EMBL" id="KAK3286678.1"/>
    </source>
</evidence>
<feature type="region of interest" description="Disordered" evidence="3">
    <location>
        <begin position="2063"/>
        <end position="2091"/>
    </location>
</feature>
<feature type="compositionally biased region" description="Low complexity" evidence="3">
    <location>
        <begin position="1841"/>
        <end position="1851"/>
    </location>
</feature>
<feature type="compositionally biased region" description="Polar residues" evidence="3">
    <location>
        <begin position="287"/>
        <end position="297"/>
    </location>
</feature>
<feature type="region of interest" description="Disordered" evidence="3">
    <location>
        <begin position="233"/>
        <end position="252"/>
    </location>
</feature>
<feature type="region of interest" description="Disordered" evidence="3">
    <location>
        <begin position="827"/>
        <end position="865"/>
    </location>
</feature>
<evidence type="ECO:0000313" key="6">
    <source>
        <dbReference type="Proteomes" id="UP001190700"/>
    </source>
</evidence>
<feature type="transmembrane region" description="Helical" evidence="4">
    <location>
        <begin position="1648"/>
        <end position="1671"/>
    </location>
</feature>
<protein>
    <submittedName>
        <fullName evidence="5">Uncharacterized protein</fullName>
    </submittedName>
</protein>
<feature type="compositionally biased region" description="Polar residues" evidence="3">
    <location>
        <begin position="1793"/>
        <end position="1804"/>
    </location>
</feature>